<organism evidence="1 2">
    <name type="scientific">Hyalomma asiaticum</name>
    <name type="common">Tick</name>
    <dbReference type="NCBI Taxonomy" id="266040"/>
    <lineage>
        <taxon>Eukaryota</taxon>
        <taxon>Metazoa</taxon>
        <taxon>Ecdysozoa</taxon>
        <taxon>Arthropoda</taxon>
        <taxon>Chelicerata</taxon>
        <taxon>Arachnida</taxon>
        <taxon>Acari</taxon>
        <taxon>Parasitiformes</taxon>
        <taxon>Ixodida</taxon>
        <taxon>Ixodoidea</taxon>
        <taxon>Ixodidae</taxon>
        <taxon>Hyalomminae</taxon>
        <taxon>Hyalomma</taxon>
    </lineage>
</organism>
<protein>
    <submittedName>
        <fullName evidence="1">Uncharacterized protein</fullName>
    </submittedName>
</protein>
<reference evidence="1" key="1">
    <citation type="submission" date="2020-05" db="EMBL/GenBank/DDBJ databases">
        <title>Large-scale comparative analyses of tick genomes elucidate their genetic diversity and vector capacities.</title>
        <authorList>
            <person name="Jia N."/>
            <person name="Wang J."/>
            <person name="Shi W."/>
            <person name="Du L."/>
            <person name="Sun Y."/>
            <person name="Zhan W."/>
            <person name="Jiang J."/>
            <person name="Wang Q."/>
            <person name="Zhang B."/>
            <person name="Ji P."/>
            <person name="Sakyi L.B."/>
            <person name="Cui X."/>
            <person name="Yuan T."/>
            <person name="Jiang B."/>
            <person name="Yang W."/>
            <person name="Lam T.T.-Y."/>
            <person name="Chang Q."/>
            <person name="Ding S."/>
            <person name="Wang X."/>
            <person name="Zhu J."/>
            <person name="Ruan X."/>
            <person name="Zhao L."/>
            <person name="Wei J."/>
            <person name="Que T."/>
            <person name="Du C."/>
            <person name="Cheng J."/>
            <person name="Dai P."/>
            <person name="Han X."/>
            <person name="Huang E."/>
            <person name="Gao Y."/>
            <person name="Liu J."/>
            <person name="Shao H."/>
            <person name="Ye R."/>
            <person name="Li L."/>
            <person name="Wei W."/>
            <person name="Wang X."/>
            <person name="Wang C."/>
            <person name="Yang T."/>
            <person name="Huo Q."/>
            <person name="Li W."/>
            <person name="Guo W."/>
            <person name="Chen H."/>
            <person name="Zhou L."/>
            <person name="Ni X."/>
            <person name="Tian J."/>
            <person name="Zhou Y."/>
            <person name="Sheng Y."/>
            <person name="Liu T."/>
            <person name="Pan Y."/>
            <person name="Xia L."/>
            <person name="Li J."/>
            <person name="Zhao F."/>
            <person name="Cao W."/>
        </authorList>
    </citation>
    <scope>NUCLEOTIDE SEQUENCE</scope>
    <source>
        <strain evidence="1">Hyas-2018</strain>
    </source>
</reference>
<dbReference type="Proteomes" id="UP000821845">
    <property type="component" value="Chromosome 10"/>
</dbReference>
<proteinExistence type="predicted"/>
<name>A0ACB7T952_HYAAI</name>
<dbReference type="EMBL" id="CM023490">
    <property type="protein sequence ID" value="KAH6942651.1"/>
    <property type="molecule type" value="Genomic_DNA"/>
</dbReference>
<keyword evidence="2" id="KW-1185">Reference proteome</keyword>
<sequence length="544" mass="60620">MLNPGQFSPTSALVLLLTLTLPDASVTQQSTCNVPPQNGVNALVCEKPNPNCNIITSGLIDGEQEEIISVHNQDRSQVALGQLDSFPPAKNMYQLIWNDEIAESAQAHANQCGWSLGPGSHSSLDQRRTEHFSFIGENLAHAAITANISVRNWKTHIQNWFKEYQYYPPESVSSFQPPPGPNQVAHFTQVVWATTRYVGCGYTYYTLKGDTSKFKFQHFYVCQYAPMGNVKPLPVYEPGETCSDCPQGTSFDKDRFAGRRNGEDSEEITSVEATWQHLQSSRKHSPRNRGPGSNGSKSTATTRATTGQHDDQTKVTPRRRGRQPRANTPKLSSEKTRTRKMRNGSPLGTMPLPGQAASITVLVLLTAVNLPHVYTARQKTCSVPKQNGINAAICEKPNPRCNIMVSGLADGDREQIISLHNRDRSQVARGELDGFPPAKNMYKLVWNEEIAQSAQAYANQCGEGRGPGRHSSPEQRRTEHFSSLGENIAHEAFTANITMRRWKVHIQNWFEEYQYYPPEAVSSFQPPSGPEVTHFTQEDYVSMI</sequence>
<gene>
    <name evidence="1" type="ORF">HPB50_008873</name>
</gene>
<evidence type="ECO:0000313" key="1">
    <source>
        <dbReference type="EMBL" id="KAH6942651.1"/>
    </source>
</evidence>
<accession>A0ACB7T952</accession>
<comment type="caution">
    <text evidence="1">The sequence shown here is derived from an EMBL/GenBank/DDBJ whole genome shotgun (WGS) entry which is preliminary data.</text>
</comment>
<evidence type="ECO:0000313" key="2">
    <source>
        <dbReference type="Proteomes" id="UP000821845"/>
    </source>
</evidence>